<proteinExistence type="predicted"/>
<comment type="caution">
    <text evidence="2">The sequence shown here is derived from an EMBL/GenBank/DDBJ whole genome shotgun (WGS) entry which is preliminary data.</text>
</comment>
<dbReference type="Proteomes" id="UP001179952">
    <property type="component" value="Unassembled WGS sequence"/>
</dbReference>
<reference evidence="2" key="2">
    <citation type="submission" date="2023-06" db="EMBL/GenBank/DDBJ databases">
        <authorList>
            <person name="Ma L."/>
            <person name="Liu K.-W."/>
            <person name="Li Z."/>
            <person name="Hsiao Y.-Y."/>
            <person name="Qi Y."/>
            <person name="Fu T."/>
            <person name="Tang G."/>
            <person name="Zhang D."/>
            <person name="Sun W.-H."/>
            <person name="Liu D.-K."/>
            <person name="Li Y."/>
            <person name="Chen G.-Z."/>
            <person name="Liu X.-D."/>
            <person name="Liao X.-Y."/>
            <person name="Jiang Y.-T."/>
            <person name="Yu X."/>
            <person name="Hao Y."/>
            <person name="Huang J."/>
            <person name="Zhao X.-W."/>
            <person name="Ke S."/>
            <person name="Chen Y.-Y."/>
            <person name="Wu W.-L."/>
            <person name="Hsu J.-L."/>
            <person name="Lin Y.-F."/>
            <person name="Huang M.-D."/>
            <person name="Li C.-Y."/>
            <person name="Huang L."/>
            <person name="Wang Z.-W."/>
            <person name="Zhao X."/>
            <person name="Zhong W.-Y."/>
            <person name="Peng D.-H."/>
            <person name="Ahmad S."/>
            <person name="Lan S."/>
            <person name="Zhang J.-S."/>
            <person name="Tsai W.-C."/>
            <person name="Van De Peer Y."/>
            <person name="Liu Z.-J."/>
        </authorList>
    </citation>
    <scope>NUCLEOTIDE SEQUENCE</scope>
    <source>
        <strain evidence="2">SCP</strain>
        <tissue evidence="2">Leaves</tissue>
    </source>
</reference>
<dbReference type="InterPro" id="IPR009489">
    <property type="entry name" value="PAR1"/>
</dbReference>
<name>A0AAV9B4G3_ACOGR</name>
<dbReference type="Pfam" id="PF06521">
    <property type="entry name" value="PAR1"/>
    <property type="match status" value="1"/>
</dbReference>
<reference evidence="2" key="1">
    <citation type="journal article" date="2023" name="Nat. Commun.">
        <title>Diploid and tetraploid genomes of Acorus and the evolution of monocots.</title>
        <authorList>
            <person name="Ma L."/>
            <person name="Liu K.W."/>
            <person name="Li Z."/>
            <person name="Hsiao Y.Y."/>
            <person name="Qi Y."/>
            <person name="Fu T."/>
            <person name="Tang G.D."/>
            <person name="Zhang D."/>
            <person name="Sun W.H."/>
            <person name="Liu D.K."/>
            <person name="Li Y."/>
            <person name="Chen G.Z."/>
            <person name="Liu X.D."/>
            <person name="Liao X.Y."/>
            <person name="Jiang Y.T."/>
            <person name="Yu X."/>
            <person name="Hao Y."/>
            <person name="Huang J."/>
            <person name="Zhao X.W."/>
            <person name="Ke S."/>
            <person name="Chen Y.Y."/>
            <person name="Wu W.L."/>
            <person name="Hsu J.L."/>
            <person name="Lin Y.F."/>
            <person name="Huang M.D."/>
            <person name="Li C.Y."/>
            <person name="Huang L."/>
            <person name="Wang Z.W."/>
            <person name="Zhao X."/>
            <person name="Zhong W.Y."/>
            <person name="Peng D.H."/>
            <person name="Ahmad S."/>
            <person name="Lan S."/>
            <person name="Zhang J.S."/>
            <person name="Tsai W.C."/>
            <person name="Van de Peer Y."/>
            <person name="Liu Z.J."/>
        </authorList>
    </citation>
    <scope>NUCLEOTIDE SEQUENCE</scope>
    <source>
        <strain evidence="2">SCP</strain>
    </source>
</reference>
<dbReference type="PANTHER" id="PTHR33649">
    <property type="entry name" value="PAR1 PROTEIN"/>
    <property type="match status" value="1"/>
</dbReference>
<protein>
    <recommendedName>
        <fullName evidence="4">PAR1 protein</fullName>
    </recommendedName>
</protein>
<dbReference type="AlphaFoldDB" id="A0AAV9B4G3"/>
<keyword evidence="1" id="KW-0732">Signal</keyword>
<evidence type="ECO:0000313" key="2">
    <source>
        <dbReference type="EMBL" id="KAK1271262.1"/>
    </source>
</evidence>
<evidence type="ECO:0008006" key="4">
    <source>
        <dbReference type="Google" id="ProtNLM"/>
    </source>
</evidence>
<sequence length="192" mass="19814">MASLKFSMVLLVASSILIQCALGSIVCEELPKDACAFAISSAGKRCLLEKYSGKGGAEYQCRTSEVVVEGMSDYIETDECVRACGVDRASVGISSDSLMESNFASKLCSAPCYQNCPNIVDLYFNLAAGEGVFLPDLCAVTRSNPRRTMAELLSSGAAPGPVSGGLDSTAFADSPAASASLADSPAPSPVSI</sequence>
<evidence type="ECO:0000256" key="1">
    <source>
        <dbReference type="SAM" id="SignalP"/>
    </source>
</evidence>
<accession>A0AAV9B4G3</accession>
<feature type="chain" id="PRO_5043877485" description="PAR1 protein" evidence="1">
    <location>
        <begin position="24"/>
        <end position="192"/>
    </location>
</feature>
<evidence type="ECO:0000313" key="3">
    <source>
        <dbReference type="Proteomes" id="UP001179952"/>
    </source>
</evidence>
<feature type="signal peptide" evidence="1">
    <location>
        <begin position="1"/>
        <end position="23"/>
    </location>
</feature>
<gene>
    <name evidence="2" type="ORF">QJS04_geneDACA007625</name>
</gene>
<keyword evidence="3" id="KW-1185">Reference proteome</keyword>
<dbReference type="PANTHER" id="PTHR33649:SF4">
    <property type="entry name" value="PAR1 PROTEIN"/>
    <property type="match status" value="1"/>
</dbReference>
<dbReference type="EMBL" id="JAUJYN010000005">
    <property type="protein sequence ID" value="KAK1271262.1"/>
    <property type="molecule type" value="Genomic_DNA"/>
</dbReference>
<organism evidence="2 3">
    <name type="scientific">Acorus gramineus</name>
    <name type="common">Dwarf sweet flag</name>
    <dbReference type="NCBI Taxonomy" id="55184"/>
    <lineage>
        <taxon>Eukaryota</taxon>
        <taxon>Viridiplantae</taxon>
        <taxon>Streptophyta</taxon>
        <taxon>Embryophyta</taxon>
        <taxon>Tracheophyta</taxon>
        <taxon>Spermatophyta</taxon>
        <taxon>Magnoliopsida</taxon>
        <taxon>Liliopsida</taxon>
        <taxon>Acoraceae</taxon>
        <taxon>Acorus</taxon>
    </lineage>
</organism>